<gene>
    <name evidence="2" type="ORF">MACH08_11040</name>
</gene>
<dbReference type="Pfam" id="PF03417">
    <property type="entry name" value="AAT"/>
    <property type="match status" value="1"/>
</dbReference>
<dbReference type="PANTHER" id="PTHR34180:SF1">
    <property type="entry name" value="BETA-ALANYL-DOPAMINE_CARCININE HYDROLASE"/>
    <property type="match status" value="1"/>
</dbReference>
<dbReference type="NCBIfam" id="NF040521">
    <property type="entry name" value="C45_proenzyme"/>
    <property type="match status" value="1"/>
</dbReference>
<dbReference type="GO" id="GO:0016787">
    <property type="term" value="F:hydrolase activity"/>
    <property type="evidence" value="ECO:0007669"/>
    <property type="project" value="UniProtKB-KW"/>
</dbReference>
<dbReference type="RefSeq" id="WP_017796007.1">
    <property type="nucleotide sequence ID" value="NZ_BSKO01000001.1"/>
</dbReference>
<dbReference type="PANTHER" id="PTHR34180">
    <property type="entry name" value="PEPTIDASE C45"/>
    <property type="match status" value="1"/>
</dbReference>
<dbReference type="SUPFAM" id="SSF56235">
    <property type="entry name" value="N-terminal nucleophile aminohydrolases (Ntn hydrolases)"/>
    <property type="match status" value="1"/>
</dbReference>
<dbReference type="Proteomes" id="UP001275436">
    <property type="component" value="Unassembled WGS sequence"/>
</dbReference>
<dbReference type="InterPro" id="IPR005079">
    <property type="entry name" value="Peptidase_C45_hydrolase"/>
</dbReference>
<dbReference type="InterPro" id="IPR047801">
    <property type="entry name" value="Peptidase_C45"/>
</dbReference>
<keyword evidence="2" id="KW-0378">Hydrolase</keyword>
<organism evidence="2 3">
    <name type="scientific">Oceanobacillus kimchii</name>
    <dbReference type="NCBI Taxonomy" id="746691"/>
    <lineage>
        <taxon>Bacteria</taxon>
        <taxon>Bacillati</taxon>
        <taxon>Bacillota</taxon>
        <taxon>Bacilli</taxon>
        <taxon>Bacillales</taxon>
        <taxon>Bacillaceae</taxon>
        <taxon>Oceanobacillus</taxon>
    </lineage>
</organism>
<dbReference type="CDD" id="cd01935">
    <property type="entry name" value="Ntn_CGH_like"/>
    <property type="match status" value="1"/>
</dbReference>
<reference evidence="2 3" key="1">
    <citation type="submission" date="2023-02" db="EMBL/GenBank/DDBJ databases">
        <title>Oceanobacillus kimchii IFOP_LL358 isolated form Alexandrium catenella lab strain.</title>
        <authorList>
            <person name="Gajardo G."/>
            <person name="Ueki S."/>
            <person name="Maruyama F."/>
        </authorList>
    </citation>
    <scope>NUCLEOTIDE SEQUENCE [LARGE SCALE GENOMIC DNA]</scope>
    <source>
        <strain evidence="2 3">IFOP_LL358</strain>
    </source>
</reference>
<evidence type="ECO:0000313" key="2">
    <source>
        <dbReference type="EMBL" id="GLO65320.1"/>
    </source>
</evidence>
<accession>A0ABQ5TJL8</accession>
<dbReference type="InterPro" id="IPR029055">
    <property type="entry name" value="Ntn_hydrolases_N"/>
</dbReference>
<feature type="domain" description="Peptidase C45 hydrolase" evidence="1">
    <location>
        <begin position="104"/>
        <end position="310"/>
    </location>
</feature>
<evidence type="ECO:0000259" key="1">
    <source>
        <dbReference type="Pfam" id="PF03417"/>
    </source>
</evidence>
<evidence type="ECO:0000313" key="3">
    <source>
        <dbReference type="Proteomes" id="UP001275436"/>
    </source>
</evidence>
<comment type="caution">
    <text evidence="2">The sequence shown here is derived from an EMBL/GenBank/DDBJ whole genome shotgun (WGS) entry which is preliminary data.</text>
</comment>
<keyword evidence="3" id="KW-1185">Reference proteome</keyword>
<protein>
    <submittedName>
        <fullName evidence="2">Linear amide C-N hydrolase</fullName>
    </submittedName>
</protein>
<name>A0ABQ5TJL8_9BACI</name>
<dbReference type="EMBL" id="BSKO01000001">
    <property type="protein sequence ID" value="GLO65320.1"/>
    <property type="molecule type" value="Genomic_DNA"/>
</dbReference>
<proteinExistence type="predicted"/>
<dbReference type="Gene3D" id="3.60.60.10">
    <property type="entry name" value="Penicillin V Acylase, Chain A"/>
    <property type="match status" value="1"/>
</dbReference>
<dbReference type="InterPro" id="IPR047794">
    <property type="entry name" value="C45_proenzyme-like"/>
</dbReference>
<sequence>MQQIYSDLITFRGSHYQFGKMQGDSIKNSFVMENRKKQWKLRRPRFTVNIDEVKAMINAYAPGIWEELEGIKDGIEWSLSDTLQEFAGYRINLPSSGCSVFTSSEYMIRNYDYHPKTYEGRLVLFQPTDTGLASIGPSQRITGRLDGMNQHGLVLGYNFTHRKKPGEGFICNMISRIVLETCSSVEEAVQLLQEIPHRYAFSYLVLDQQEETFIIEGSARGTSVRKGNLCTNHFENLTSENRNYLDDSYRRLVAMQNNSVNKLSAEEAFRMMNDTDKGVFSKQYKNWGGTIHTSGYLPADRKVWFSLGGDTDPYVIDFNKWTEGIEFPEERLYGEVDTSLPFAHMKANVH</sequence>